<keyword evidence="2" id="KW-0479">Metal-binding</keyword>
<dbReference type="Proteomes" id="UP000436088">
    <property type="component" value="Unassembled WGS sequence"/>
</dbReference>
<keyword evidence="3 6" id="KW-0863">Zinc-finger</keyword>
<dbReference type="GO" id="GO:0006357">
    <property type="term" value="P:regulation of transcription by RNA polymerase II"/>
    <property type="evidence" value="ECO:0007669"/>
    <property type="project" value="TreeGrafter"/>
</dbReference>
<dbReference type="InterPro" id="IPR019787">
    <property type="entry name" value="Znf_PHD-finger"/>
</dbReference>
<keyword evidence="5" id="KW-0539">Nucleus</keyword>
<evidence type="ECO:0000313" key="10">
    <source>
        <dbReference type="EMBL" id="KAE8679910.1"/>
    </source>
</evidence>
<sequence length="568" mass="63840">MDEKSTTFAVEGEGCEEDVRKWCYHGGAGRPKNSGELPLKVKSYISSKGWVFWYAIRNGKEEPRYQSPHGEVYNSLRMACKSYIDQGSAEGRTGNVEPKQSKKRKSSSMDDQPVLESVQSELPKRGKTLKIQEAPVVKYSKQVRKGPVSRRNPRTVLSLLIDNNVVPILGKVYYRSKTGNPLMKGRITRDGIQCDCCSKVFALTSFEDHAGSTNHRPAAYIILDDGTGRSLADCQRQVCDSMKSTTTTPRTPSIVESPKTVKVADNLFRDEHDEVFSACYNGGDLICCDYCPSTFHMKCLGLKEVPNDPWFCPSCCCGICSIGYSRDKILFSCHQCELKFHVDCLKLKKASRTNTEENMALLCSQNCEKIFYGQQKLTGKPIPVGNNLSWTLLKSDNRAQGHGMKSSAEKGNQRKLRAAVEAMHECFEPSEAVGSGRDLVEDVIFSRPSKLKQLNFRGFYTVILGENDDLVSVATLRVHDNKVAEMPLVATRFRHRRRGMCQVLMDELEKNLVKLGVDMLVLPALPTTFETWTNNFGFSRMPYVERVKLFPYAILDFQGTIICQKLLT</sequence>
<dbReference type="Pfam" id="PF16135">
    <property type="entry name" value="TDBD"/>
    <property type="match status" value="1"/>
</dbReference>
<dbReference type="InterPro" id="IPR056511">
    <property type="entry name" value="IDM1_C"/>
</dbReference>
<dbReference type="InterPro" id="IPR000182">
    <property type="entry name" value="GNAT_dom"/>
</dbReference>
<dbReference type="SUPFAM" id="SSF55729">
    <property type="entry name" value="Acyl-CoA N-acyltransferases (Nat)"/>
    <property type="match status" value="1"/>
</dbReference>
<dbReference type="Gene3D" id="3.30.40.10">
    <property type="entry name" value="Zinc/RING finger domain, C3HC4 (zinc finger)"/>
    <property type="match status" value="1"/>
</dbReference>
<dbReference type="InterPro" id="IPR001965">
    <property type="entry name" value="Znf_PHD"/>
</dbReference>
<feature type="region of interest" description="Disordered" evidence="7">
    <location>
        <begin position="87"/>
        <end position="115"/>
    </location>
</feature>
<dbReference type="InterPro" id="IPR042163">
    <property type="entry name" value="PHF12"/>
</dbReference>
<evidence type="ECO:0000256" key="3">
    <source>
        <dbReference type="ARBA" id="ARBA00022771"/>
    </source>
</evidence>
<dbReference type="GO" id="GO:0005634">
    <property type="term" value="C:nucleus"/>
    <property type="evidence" value="ECO:0007669"/>
    <property type="project" value="UniProtKB-SubCell"/>
</dbReference>
<dbReference type="GO" id="GO:0003714">
    <property type="term" value="F:transcription corepressor activity"/>
    <property type="evidence" value="ECO:0007669"/>
    <property type="project" value="InterPro"/>
</dbReference>
<dbReference type="InterPro" id="IPR032308">
    <property type="entry name" value="TDBD"/>
</dbReference>
<evidence type="ECO:0000256" key="2">
    <source>
        <dbReference type="ARBA" id="ARBA00022723"/>
    </source>
</evidence>
<dbReference type="InterPro" id="IPR013083">
    <property type="entry name" value="Znf_RING/FYVE/PHD"/>
</dbReference>
<gene>
    <name evidence="10" type="ORF">F3Y22_tig00111393pilonHSYRG00093</name>
</gene>
<dbReference type="EMBL" id="VEPZ02001328">
    <property type="protein sequence ID" value="KAE8679910.1"/>
    <property type="molecule type" value="Genomic_DNA"/>
</dbReference>
<dbReference type="OrthoDB" id="1903104at2759"/>
<dbReference type="InterPro" id="IPR054292">
    <property type="entry name" value="DUF7028"/>
</dbReference>
<evidence type="ECO:0000256" key="5">
    <source>
        <dbReference type="ARBA" id="ARBA00023242"/>
    </source>
</evidence>
<dbReference type="Pfam" id="PF23209">
    <property type="entry name" value="IDM1_C"/>
    <property type="match status" value="1"/>
</dbReference>
<reference evidence="10" key="1">
    <citation type="submission" date="2019-09" db="EMBL/GenBank/DDBJ databases">
        <title>Draft genome information of white flower Hibiscus syriacus.</title>
        <authorList>
            <person name="Kim Y.-M."/>
        </authorList>
    </citation>
    <scope>NUCLEOTIDE SEQUENCE [LARGE SCALE GENOMIC DNA]</scope>
    <source>
        <strain evidence="10">YM2019G1</strain>
    </source>
</reference>
<evidence type="ECO:0000256" key="4">
    <source>
        <dbReference type="ARBA" id="ARBA00022833"/>
    </source>
</evidence>
<dbReference type="InterPro" id="IPR016181">
    <property type="entry name" value="Acyl_CoA_acyltransferase"/>
</dbReference>
<evidence type="ECO:0000313" key="11">
    <source>
        <dbReference type="Proteomes" id="UP000436088"/>
    </source>
</evidence>
<comment type="subcellular location">
    <subcellularLocation>
        <location evidence="1">Nucleus</location>
    </subcellularLocation>
</comment>
<dbReference type="PANTHER" id="PTHR46309">
    <property type="entry name" value="PHD FINGER PROTEIN 12"/>
    <property type="match status" value="1"/>
</dbReference>
<keyword evidence="11" id="KW-1185">Reference proteome</keyword>
<dbReference type="InterPro" id="IPR011011">
    <property type="entry name" value="Znf_FYVE_PHD"/>
</dbReference>
<dbReference type="Pfam" id="PF22970">
    <property type="entry name" value="DUF7028"/>
    <property type="match status" value="1"/>
</dbReference>
<feature type="domain" description="PHD-type" evidence="8">
    <location>
        <begin position="231"/>
        <end position="318"/>
    </location>
</feature>
<evidence type="ECO:0000259" key="8">
    <source>
        <dbReference type="PROSITE" id="PS50016"/>
    </source>
</evidence>
<keyword evidence="4" id="KW-0862">Zinc</keyword>
<dbReference type="GO" id="GO:0008270">
    <property type="term" value="F:zinc ion binding"/>
    <property type="evidence" value="ECO:0007669"/>
    <property type="project" value="UniProtKB-KW"/>
</dbReference>
<feature type="domain" description="N-acetyltransferase" evidence="9">
    <location>
        <begin position="422"/>
        <end position="568"/>
    </location>
</feature>
<dbReference type="PANTHER" id="PTHR46309:SF12">
    <property type="entry name" value="GB|AAC80581.1"/>
    <property type="match status" value="1"/>
</dbReference>
<dbReference type="GO" id="GO:0016747">
    <property type="term" value="F:acyltransferase activity, transferring groups other than amino-acyl groups"/>
    <property type="evidence" value="ECO:0007669"/>
    <property type="project" value="InterPro"/>
</dbReference>
<dbReference type="AlphaFoldDB" id="A0A6A2Y693"/>
<name>A0A6A2Y693_HIBSY</name>
<organism evidence="10 11">
    <name type="scientific">Hibiscus syriacus</name>
    <name type="common">Rose of Sharon</name>
    <dbReference type="NCBI Taxonomy" id="106335"/>
    <lineage>
        <taxon>Eukaryota</taxon>
        <taxon>Viridiplantae</taxon>
        <taxon>Streptophyta</taxon>
        <taxon>Embryophyta</taxon>
        <taxon>Tracheophyta</taxon>
        <taxon>Spermatophyta</taxon>
        <taxon>Magnoliopsida</taxon>
        <taxon>eudicotyledons</taxon>
        <taxon>Gunneridae</taxon>
        <taxon>Pentapetalae</taxon>
        <taxon>rosids</taxon>
        <taxon>malvids</taxon>
        <taxon>Malvales</taxon>
        <taxon>Malvaceae</taxon>
        <taxon>Malvoideae</taxon>
        <taxon>Hibiscus</taxon>
    </lineage>
</organism>
<proteinExistence type="predicted"/>
<dbReference type="Gene3D" id="3.40.630.30">
    <property type="match status" value="1"/>
</dbReference>
<accession>A0A6A2Y693</accession>
<dbReference type="SUPFAM" id="SSF57903">
    <property type="entry name" value="FYVE/PHD zinc finger"/>
    <property type="match status" value="1"/>
</dbReference>
<dbReference type="PROSITE" id="PS51186">
    <property type="entry name" value="GNAT"/>
    <property type="match status" value="1"/>
</dbReference>
<evidence type="ECO:0000256" key="6">
    <source>
        <dbReference type="PROSITE-ProRule" id="PRU00146"/>
    </source>
</evidence>
<evidence type="ECO:0000256" key="7">
    <source>
        <dbReference type="SAM" id="MobiDB-lite"/>
    </source>
</evidence>
<dbReference type="PROSITE" id="PS50016">
    <property type="entry name" value="ZF_PHD_2"/>
    <property type="match status" value="1"/>
</dbReference>
<protein>
    <submittedName>
        <fullName evidence="10">Galactose oxidase/kelch repeat superfamily protein</fullName>
    </submittedName>
</protein>
<dbReference type="SMART" id="SM00249">
    <property type="entry name" value="PHD"/>
    <property type="match status" value="2"/>
</dbReference>
<dbReference type="Pfam" id="PF00628">
    <property type="entry name" value="PHD"/>
    <property type="match status" value="1"/>
</dbReference>
<evidence type="ECO:0000256" key="1">
    <source>
        <dbReference type="ARBA" id="ARBA00004123"/>
    </source>
</evidence>
<comment type="caution">
    <text evidence="10">The sequence shown here is derived from an EMBL/GenBank/DDBJ whole genome shotgun (WGS) entry which is preliminary data.</text>
</comment>
<evidence type="ECO:0000259" key="9">
    <source>
        <dbReference type="PROSITE" id="PS51186"/>
    </source>
</evidence>